<dbReference type="Pfam" id="PF13649">
    <property type="entry name" value="Methyltransf_25"/>
    <property type="match status" value="1"/>
</dbReference>
<dbReference type="RefSeq" id="WP_135209183.1">
    <property type="nucleotide sequence ID" value="NZ_SPVF01000257.1"/>
</dbReference>
<comment type="caution">
    <text evidence="6">The sequence shown here is derived from an EMBL/GenBank/DDBJ whole genome shotgun (WGS) entry which is preliminary data.</text>
</comment>
<dbReference type="InterPro" id="IPR041698">
    <property type="entry name" value="Methyltransf_25"/>
</dbReference>
<dbReference type="InterPro" id="IPR026170">
    <property type="entry name" value="FAM173A/B"/>
</dbReference>
<sequence>MSSALRRFWTAPAIRAALVQAVCFPLTLALVFALARAGLAPGYPAAALIQGVLAAALTWRIRLAAWWWPIQFLFPVLVLCAQWVELSPWLYLGCFLFMLVLYWSTFRTQVPYYPSGPRVWEEVEKLLPPDRPARVIDIGSGLGGLALHLARQRPDCAVTGIELAPLPWFISRLRAVTARGHVKFIRGDYEHLNFAHYDVVFAYLSPAAMSRLWIKASQEMRSGAILLSYEFNIAEKAPSLTILPKGRGPALHVWHF</sequence>
<dbReference type="GO" id="GO:0016279">
    <property type="term" value="F:protein-lysine N-methyltransferase activity"/>
    <property type="evidence" value="ECO:0007669"/>
    <property type="project" value="InterPro"/>
</dbReference>
<evidence type="ECO:0000256" key="1">
    <source>
        <dbReference type="ARBA" id="ARBA00022603"/>
    </source>
</evidence>
<keyword evidence="4" id="KW-1133">Transmembrane helix</keyword>
<organism evidence="6 7">
    <name type="scientific">Zemynaea arenosa</name>
    <dbReference type="NCBI Taxonomy" id="2561931"/>
    <lineage>
        <taxon>Bacteria</taxon>
        <taxon>Pseudomonadati</taxon>
        <taxon>Pseudomonadota</taxon>
        <taxon>Betaproteobacteria</taxon>
        <taxon>Burkholderiales</taxon>
        <taxon>Oxalobacteraceae</taxon>
        <taxon>Telluria group</taxon>
        <taxon>Zemynaea</taxon>
    </lineage>
</organism>
<dbReference type="Gene3D" id="3.40.50.150">
    <property type="entry name" value="Vaccinia Virus protein VP39"/>
    <property type="match status" value="1"/>
</dbReference>
<name>A0A4Y9RQD6_9BURK</name>
<dbReference type="AlphaFoldDB" id="A0A4Y9RQD6"/>
<evidence type="ECO:0000256" key="4">
    <source>
        <dbReference type="SAM" id="Phobius"/>
    </source>
</evidence>
<evidence type="ECO:0000259" key="5">
    <source>
        <dbReference type="Pfam" id="PF13649"/>
    </source>
</evidence>
<dbReference type="Proteomes" id="UP000298438">
    <property type="component" value="Unassembled WGS sequence"/>
</dbReference>
<dbReference type="OrthoDB" id="5611641at2"/>
<feature type="transmembrane region" description="Helical" evidence="4">
    <location>
        <begin position="12"/>
        <end position="35"/>
    </location>
</feature>
<keyword evidence="4" id="KW-0812">Transmembrane</keyword>
<dbReference type="GO" id="GO:0032259">
    <property type="term" value="P:methylation"/>
    <property type="evidence" value="ECO:0007669"/>
    <property type="project" value="UniProtKB-KW"/>
</dbReference>
<dbReference type="PANTHER" id="PTHR13610">
    <property type="entry name" value="METHYLTRANSFERASE DOMAIN-CONTAINING PROTEIN"/>
    <property type="match status" value="1"/>
</dbReference>
<keyword evidence="4" id="KW-0472">Membrane</keyword>
<feature type="transmembrane region" description="Helical" evidence="4">
    <location>
        <begin position="90"/>
        <end position="106"/>
    </location>
</feature>
<feature type="domain" description="Methyltransferase" evidence="5">
    <location>
        <begin position="135"/>
        <end position="205"/>
    </location>
</feature>
<evidence type="ECO:0000313" key="7">
    <source>
        <dbReference type="Proteomes" id="UP000298438"/>
    </source>
</evidence>
<dbReference type="PANTHER" id="PTHR13610:SF9">
    <property type="entry name" value="FI06469P"/>
    <property type="match status" value="1"/>
</dbReference>
<accession>A0A4Y9RQD6</accession>
<dbReference type="InterPro" id="IPR029063">
    <property type="entry name" value="SAM-dependent_MTases_sf"/>
</dbReference>
<dbReference type="EMBL" id="SPVF01000257">
    <property type="protein sequence ID" value="TFW11547.1"/>
    <property type="molecule type" value="Genomic_DNA"/>
</dbReference>
<proteinExistence type="predicted"/>
<evidence type="ECO:0000256" key="2">
    <source>
        <dbReference type="ARBA" id="ARBA00022679"/>
    </source>
</evidence>
<evidence type="ECO:0000313" key="6">
    <source>
        <dbReference type="EMBL" id="TFW11547.1"/>
    </source>
</evidence>
<evidence type="ECO:0000256" key="3">
    <source>
        <dbReference type="ARBA" id="ARBA00022691"/>
    </source>
</evidence>
<keyword evidence="1 6" id="KW-0489">Methyltransferase</keyword>
<keyword evidence="2 6" id="KW-0808">Transferase</keyword>
<dbReference type="SUPFAM" id="SSF53335">
    <property type="entry name" value="S-adenosyl-L-methionine-dependent methyltransferases"/>
    <property type="match status" value="1"/>
</dbReference>
<keyword evidence="7" id="KW-1185">Reference proteome</keyword>
<gene>
    <name evidence="6" type="ORF">E4L96_21080</name>
</gene>
<feature type="transmembrane region" description="Helical" evidence="4">
    <location>
        <begin position="66"/>
        <end position="84"/>
    </location>
</feature>
<feature type="transmembrane region" description="Helical" evidence="4">
    <location>
        <begin position="41"/>
        <end position="59"/>
    </location>
</feature>
<keyword evidence="3" id="KW-0949">S-adenosyl-L-methionine</keyword>
<reference evidence="6 7" key="1">
    <citation type="submission" date="2019-03" db="EMBL/GenBank/DDBJ databases">
        <title>Draft Genome Sequence of Massilia arenosa sp. nov., a Novel Massilia Species Isolated from a Sandy-loam Maize Soil.</title>
        <authorList>
            <person name="Raths R."/>
            <person name="Peta V."/>
            <person name="Bucking H."/>
        </authorList>
    </citation>
    <scope>NUCLEOTIDE SEQUENCE [LARGE SCALE GENOMIC DNA]</scope>
    <source>
        <strain evidence="6 7">MC02</strain>
    </source>
</reference>
<dbReference type="CDD" id="cd02440">
    <property type="entry name" value="AdoMet_MTases"/>
    <property type="match status" value="1"/>
</dbReference>
<protein>
    <submittedName>
        <fullName evidence="6">Class I SAM-dependent methyltransferase</fullName>
    </submittedName>
</protein>